<dbReference type="GO" id="GO:0010181">
    <property type="term" value="F:FMN binding"/>
    <property type="evidence" value="ECO:0007669"/>
    <property type="project" value="TreeGrafter"/>
</dbReference>
<dbReference type="AlphaFoldDB" id="A0A0D5LLZ7"/>
<dbReference type="STRING" id="1486262.TM49_04865"/>
<dbReference type="PANTHER" id="PTHR30543">
    <property type="entry name" value="CHROMATE REDUCTASE"/>
    <property type="match status" value="1"/>
</dbReference>
<dbReference type="EMBL" id="CP010803">
    <property type="protein sequence ID" value="AJY45176.1"/>
    <property type="molecule type" value="Genomic_DNA"/>
</dbReference>
<dbReference type="KEGG" id="mey:TM49_04865"/>
<dbReference type="GO" id="GO:0016491">
    <property type="term" value="F:oxidoreductase activity"/>
    <property type="evidence" value="ECO:0007669"/>
    <property type="project" value="InterPro"/>
</dbReference>
<protein>
    <submittedName>
        <fullName evidence="2">FMN reductase</fullName>
    </submittedName>
</protein>
<name>A0A0D5LLZ7_MAREN</name>
<dbReference type="RefSeq" id="WP_045679773.1">
    <property type="nucleotide sequence ID" value="NZ_CP010803.1"/>
</dbReference>
<dbReference type="HOGENOM" id="CLU_055322_2_2_5"/>
<feature type="domain" description="NADPH-dependent FMN reductase-like" evidence="1">
    <location>
        <begin position="4"/>
        <end position="147"/>
    </location>
</feature>
<dbReference type="GO" id="GO:0005829">
    <property type="term" value="C:cytosol"/>
    <property type="evidence" value="ECO:0007669"/>
    <property type="project" value="TreeGrafter"/>
</dbReference>
<gene>
    <name evidence="2" type="ORF">TM49_04865</name>
</gene>
<reference evidence="2 3" key="1">
    <citation type="journal article" date="2015" name="Genome Announc.">
        <title>Complete genome sequence of Martelella endophytica YC6887, which has antifungal activity associated with a halophyte.</title>
        <authorList>
            <person name="Khan A."/>
            <person name="Khan H."/>
            <person name="Chung E.J."/>
            <person name="Hossain M.T."/>
            <person name="Chung Y.R."/>
        </authorList>
    </citation>
    <scope>NUCLEOTIDE SEQUENCE [LARGE SCALE GENOMIC DNA]</scope>
    <source>
        <strain evidence="2">YC6887</strain>
    </source>
</reference>
<dbReference type="InterPro" id="IPR005025">
    <property type="entry name" value="FMN_Rdtase-like_dom"/>
</dbReference>
<proteinExistence type="predicted"/>
<organism evidence="2 3">
    <name type="scientific">Martelella endophytica</name>
    <dbReference type="NCBI Taxonomy" id="1486262"/>
    <lineage>
        <taxon>Bacteria</taxon>
        <taxon>Pseudomonadati</taxon>
        <taxon>Pseudomonadota</taxon>
        <taxon>Alphaproteobacteria</taxon>
        <taxon>Hyphomicrobiales</taxon>
        <taxon>Aurantimonadaceae</taxon>
        <taxon>Martelella</taxon>
    </lineage>
</organism>
<dbReference type="PANTHER" id="PTHR30543:SF21">
    <property type="entry name" value="NAD(P)H-DEPENDENT FMN REDUCTASE LOT6"/>
    <property type="match status" value="1"/>
</dbReference>
<dbReference type="OrthoDB" id="9812295at2"/>
<dbReference type="Pfam" id="PF03358">
    <property type="entry name" value="FMN_red"/>
    <property type="match status" value="1"/>
</dbReference>
<dbReference type="SUPFAM" id="SSF52218">
    <property type="entry name" value="Flavoproteins"/>
    <property type="match status" value="1"/>
</dbReference>
<keyword evidence="3" id="KW-1185">Reference proteome</keyword>
<evidence type="ECO:0000313" key="2">
    <source>
        <dbReference type="EMBL" id="AJY45176.1"/>
    </source>
</evidence>
<accession>A0A0D5LLZ7</accession>
<dbReference type="Gene3D" id="3.40.50.360">
    <property type="match status" value="1"/>
</dbReference>
<sequence length="191" mass="21641">MTRPKIGIIVGSTREGRFADHPLNWYRDIIKDRDDADFEVVDLRDYPMPFFEEKMSPAWVPPENEVARRWGEKIASLDGYVFTVAEYNHSVTGVLKNALDYAYKEFNRKPATFIGYGGTGGARAVEQLRLILAELQVASLKHNVHIGMAELLGILREGKTMADFPYLIDSATAMTDDLLWWTKALKTARDA</sequence>
<dbReference type="Proteomes" id="UP000032611">
    <property type="component" value="Chromosome"/>
</dbReference>
<evidence type="ECO:0000259" key="1">
    <source>
        <dbReference type="Pfam" id="PF03358"/>
    </source>
</evidence>
<dbReference type="PATRIC" id="fig|1486262.3.peg.992"/>
<dbReference type="InterPro" id="IPR050712">
    <property type="entry name" value="NAD(P)H-dep_reductase"/>
</dbReference>
<dbReference type="InterPro" id="IPR029039">
    <property type="entry name" value="Flavoprotein-like_sf"/>
</dbReference>
<evidence type="ECO:0000313" key="3">
    <source>
        <dbReference type="Proteomes" id="UP000032611"/>
    </source>
</evidence>